<evidence type="ECO:0000313" key="1">
    <source>
        <dbReference type="EMBL" id="RFU71955.1"/>
    </source>
</evidence>
<dbReference type="STRING" id="490622.A0A395N763"/>
<comment type="caution">
    <text evidence="1">The sequence shown here is derived from an EMBL/GenBank/DDBJ whole genome shotgun (WGS) entry which is preliminary data.</text>
</comment>
<dbReference type="OrthoDB" id="4897013at2759"/>
<keyword evidence="2" id="KW-1185">Reference proteome</keyword>
<reference evidence="1 2" key="1">
    <citation type="journal article" date="2018" name="PLoS Pathog.">
        <title>Evolution of structural diversity of trichothecenes, a family of toxins produced by plant pathogenic and entomopathogenic fungi.</title>
        <authorList>
            <person name="Proctor R.H."/>
            <person name="McCormick S.P."/>
            <person name="Kim H.S."/>
            <person name="Cardoza R.E."/>
            <person name="Stanley A.M."/>
            <person name="Lindo L."/>
            <person name="Kelly A."/>
            <person name="Brown D.W."/>
            <person name="Lee T."/>
            <person name="Vaughan M.M."/>
            <person name="Alexander N.J."/>
            <person name="Busman M."/>
            <person name="Gutierrez S."/>
        </authorList>
    </citation>
    <scope>NUCLEOTIDE SEQUENCE [LARGE SCALE GENOMIC DNA]</scope>
    <source>
        <strain evidence="1 2">IBT 40837</strain>
    </source>
</reference>
<protein>
    <submittedName>
        <fullName evidence="1">Nacht domain</fullName>
    </submittedName>
</protein>
<name>A0A395N763_TRIAR</name>
<organism evidence="1 2">
    <name type="scientific">Trichoderma arundinaceum</name>
    <dbReference type="NCBI Taxonomy" id="490622"/>
    <lineage>
        <taxon>Eukaryota</taxon>
        <taxon>Fungi</taxon>
        <taxon>Dikarya</taxon>
        <taxon>Ascomycota</taxon>
        <taxon>Pezizomycotina</taxon>
        <taxon>Sordariomycetes</taxon>
        <taxon>Hypocreomycetidae</taxon>
        <taxon>Hypocreales</taxon>
        <taxon>Hypocreaceae</taxon>
        <taxon>Trichoderma</taxon>
    </lineage>
</organism>
<evidence type="ECO:0000313" key="2">
    <source>
        <dbReference type="Proteomes" id="UP000266272"/>
    </source>
</evidence>
<dbReference type="EMBL" id="PXOA01001071">
    <property type="protein sequence ID" value="RFU71955.1"/>
    <property type="molecule type" value="Genomic_DNA"/>
</dbReference>
<sequence length="231" mass="25813">MRKSMAAEQVISASARIEFRQKLSEVQICQLISQLSVAALPDPIKAFQLLLFMSNRRQPKSSNRGAAFWLDPKVQKWNKCKESSLVIISGTWKTRFYLQDCCAKSIVTLRDAKCPAIWALKSLNVDHVAGQVHVSTIDLLKYIISQAISINKDIHTDAALIPCLTAHLRAESEEEWIGILASVLQGIPFLYIMIDVEVLSKTLGTLTNDFWPAAFIKMISKLSARNIGTIL</sequence>
<accession>A0A395N763</accession>
<dbReference type="Proteomes" id="UP000266272">
    <property type="component" value="Unassembled WGS sequence"/>
</dbReference>
<dbReference type="AlphaFoldDB" id="A0A395N763"/>
<proteinExistence type="predicted"/>
<gene>
    <name evidence="1" type="ORF">TARUN_10308</name>
</gene>